<evidence type="ECO:0000256" key="7">
    <source>
        <dbReference type="SAM" id="Phobius"/>
    </source>
</evidence>
<evidence type="ECO:0000256" key="6">
    <source>
        <dbReference type="ARBA" id="ARBA00023136"/>
    </source>
</evidence>
<dbReference type="Proteomes" id="UP001499882">
    <property type="component" value="Unassembled WGS sequence"/>
</dbReference>
<sequence>MPLTAACLVTVVAALVPLLSPLLVALALGALVANTRLSRTRSLQGHAPVTKWLLRVGVVLLGLRLPVADVLAVGWSAAVVIMVTVVITYTGTRYLGRRLGLADDMVTLIAAGFSICGAAAIAAVSDAVQARERDVALAVALVTIFGSVMIGAVPALSSALGLSSTQGAVWAGASIHEVAQVVAAGSLIGTGAVAVATTVKLGRVALLAPTYAVAARSAGRHGEGRVPLVPWFVIGFAVAVAVRSLEVLSTPVVDVSSQLTTMLLAAGMFGLGLGLRLADLWPIPTRQLALAAMSTVLATGSSLLLIVVLGV</sequence>
<organism evidence="8 9">
    <name type="scientific">Nocardioides endophyticus</name>
    <dbReference type="NCBI Taxonomy" id="1353775"/>
    <lineage>
        <taxon>Bacteria</taxon>
        <taxon>Bacillati</taxon>
        <taxon>Actinomycetota</taxon>
        <taxon>Actinomycetes</taxon>
        <taxon>Propionibacteriales</taxon>
        <taxon>Nocardioidaceae</taxon>
        <taxon>Nocardioides</taxon>
    </lineage>
</organism>
<dbReference type="EMBL" id="BAABKN010000028">
    <property type="protein sequence ID" value="GAA4753325.1"/>
    <property type="molecule type" value="Genomic_DNA"/>
</dbReference>
<gene>
    <name evidence="8" type="ORF">GCM10023350_43240</name>
</gene>
<keyword evidence="5 7" id="KW-1133">Transmembrane helix</keyword>
<accession>A0ABP8ZDE2</accession>
<proteinExistence type="inferred from homology"/>
<feature type="transmembrane region" description="Helical" evidence="7">
    <location>
        <begin position="290"/>
        <end position="310"/>
    </location>
</feature>
<protein>
    <submittedName>
        <fullName evidence="8">Sulfate exporter family transporter</fullName>
    </submittedName>
</protein>
<evidence type="ECO:0000313" key="8">
    <source>
        <dbReference type="EMBL" id="GAA4753325.1"/>
    </source>
</evidence>
<feature type="transmembrane region" description="Helical" evidence="7">
    <location>
        <begin position="135"/>
        <end position="156"/>
    </location>
</feature>
<feature type="transmembrane region" description="Helical" evidence="7">
    <location>
        <begin position="257"/>
        <end position="278"/>
    </location>
</feature>
<dbReference type="PANTHER" id="PTHR30106">
    <property type="entry name" value="INNER MEMBRANE PROTEIN YEIH-RELATED"/>
    <property type="match status" value="1"/>
</dbReference>
<reference evidence="9" key="1">
    <citation type="journal article" date="2019" name="Int. J. Syst. Evol. Microbiol.">
        <title>The Global Catalogue of Microorganisms (GCM) 10K type strain sequencing project: providing services to taxonomists for standard genome sequencing and annotation.</title>
        <authorList>
            <consortium name="The Broad Institute Genomics Platform"/>
            <consortium name="The Broad Institute Genome Sequencing Center for Infectious Disease"/>
            <person name="Wu L."/>
            <person name="Ma J."/>
        </authorList>
    </citation>
    <scope>NUCLEOTIDE SEQUENCE [LARGE SCALE GENOMIC DNA]</scope>
    <source>
        <strain evidence="9">JCM 18532</strain>
    </source>
</reference>
<evidence type="ECO:0000256" key="2">
    <source>
        <dbReference type="ARBA" id="ARBA00007977"/>
    </source>
</evidence>
<dbReference type="InterPro" id="IPR018383">
    <property type="entry name" value="UPF0324_pro"/>
</dbReference>
<keyword evidence="4 7" id="KW-0812">Transmembrane</keyword>
<keyword evidence="6 7" id="KW-0472">Membrane</keyword>
<comment type="similarity">
    <text evidence="2">Belongs to the UPF0324 family.</text>
</comment>
<feature type="transmembrane region" description="Helical" evidence="7">
    <location>
        <begin position="70"/>
        <end position="89"/>
    </location>
</feature>
<evidence type="ECO:0000256" key="3">
    <source>
        <dbReference type="ARBA" id="ARBA00022475"/>
    </source>
</evidence>
<evidence type="ECO:0000313" key="9">
    <source>
        <dbReference type="Proteomes" id="UP001499882"/>
    </source>
</evidence>
<dbReference type="PANTHER" id="PTHR30106:SF2">
    <property type="entry name" value="UPF0324 INNER MEMBRANE PROTEIN YEIH"/>
    <property type="match status" value="1"/>
</dbReference>
<comment type="subcellular location">
    <subcellularLocation>
        <location evidence="1">Cell membrane</location>
        <topology evidence="1">Multi-pass membrane protein</topology>
    </subcellularLocation>
</comment>
<evidence type="ECO:0000256" key="5">
    <source>
        <dbReference type="ARBA" id="ARBA00022989"/>
    </source>
</evidence>
<name>A0ABP8ZDE2_9ACTN</name>
<feature type="transmembrane region" description="Helical" evidence="7">
    <location>
        <begin position="101"/>
        <end position="123"/>
    </location>
</feature>
<feature type="transmembrane region" description="Helical" evidence="7">
    <location>
        <begin position="226"/>
        <end position="245"/>
    </location>
</feature>
<keyword evidence="9" id="KW-1185">Reference proteome</keyword>
<evidence type="ECO:0000256" key="1">
    <source>
        <dbReference type="ARBA" id="ARBA00004651"/>
    </source>
</evidence>
<comment type="caution">
    <text evidence="8">The sequence shown here is derived from an EMBL/GenBank/DDBJ whole genome shotgun (WGS) entry which is preliminary data.</text>
</comment>
<evidence type="ECO:0000256" key="4">
    <source>
        <dbReference type="ARBA" id="ARBA00022692"/>
    </source>
</evidence>
<dbReference type="Pfam" id="PF03601">
    <property type="entry name" value="Cons_hypoth698"/>
    <property type="match status" value="1"/>
</dbReference>
<keyword evidence="3" id="KW-1003">Cell membrane</keyword>